<comment type="caution">
    <text evidence="2">The sequence shown here is derived from an EMBL/GenBank/DDBJ whole genome shotgun (WGS) entry which is preliminary data.</text>
</comment>
<dbReference type="Proteomes" id="UP000309186">
    <property type="component" value="Unassembled WGS sequence"/>
</dbReference>
<dbReference type="EMBL" id="PPSW01000001">
    <property type="protein sequence ID" value="TLX49047.1"/>
    <property type="molecule type" value="Genomic_DNA"/>
</dbReference>
<evidence type="ECO:0000313" key="2">
    <source>
        <dbReference type="EMBL" id="TLX49047.1"/>
    </source>
</evidence>
<dbReference type="RefSeq" id="WP_138477779.1">
    <property type="nucleotide sequence ID" value="NZ_PPSW01000001.1"/>
</dbReference>
<reference evidence="2 3" key="1">
    <citation type="submission" date="2018-01" db="EMBL/GenBank/DDBJ databases">
        <title>Co-occurrence of chitin degradation, pigmentation and bioactivity in marine Pseudoalteromonas.</title>
        <authorList>
            <person name="Paulsen S."/>
            <person name="Gram L."/>
            <person name="Machado H."/>
        </authorList>
    </citation>
    <scope>NUCLEOTIDE SEQUENCE [LARGE SCALE GENOMIC DNA]</scope>
    <source>
        <strain evidence="2 3">S3663</strain>
    </source>
</reference>
<organism evidence="2 3">
    <name type="scientific">Pseudoalteromonas phenolica</name>
    <dbReference type="NCBI Taxonomy" id="161398"/>
    <lineage>
        <taxon>Bacteria</taxon>
        <taxon>Pseudomonadati</taxon>
        <taxon>Pseudomonadota</taxon>
        <taxon>Gammaproteobacteria</taxon>
        <taxon>Alteromonadales</taxon>
        <taxon>Pseudoalteromonadaceae</taxon>
        <taxon>Pseudoalteromonas</taxon>
    </lineage>
</organism>
<feature type="transmembrane region" description="Helical" evidence="1">
    <location>
        <begin position="29"/>
        <end position="47"/>
    </location>
</feature>
<feature type="transmembrane region" description="Helical" evidence="1">
    <location>
        <begin position="59"/>
        <end position="78"/>
    </location>
</feature>
<evidence type="ECO:0000256" key="1">
    <source>
        <dbReference type="SAM" id="Phobius"/>
    </source>
</evidence>
<name>A0A5R9Q902_9GAMM</name>
<accession>A0A5R9Q902</accession>
<keyword evidence="1" id="KW-1133">Transmembrane helix</keyword>
<dbReference type="AlphaFoldDB" id="A0A5R9Q902"/>
<proteinExistence type="predicted"/>
<sequence length="124" mass="13686">MLNKYKYELLYTFLIATYITLSGSSSFILTLWIVSVPLLLLGLNGFLKFKTQPISRRNQFASIACHLIMLIVTISLHFDIGGVTTGSSTSAIALVMLPILCGAGVIALVALHWLFNFLKHKNVI</sequence>
<protein>
    <submittedName>
        <fullName evidence="2">Uncharacterized protein</fullName>
    </submittedName>
</protein>
<keyword evidence="1" id="KW-0472">Membrane</keyword>
<keyword evidence="1" id="KW-0812">Transmembrane</keyword>
<feature type="transmembrane region" description="Helical" evidence="1">
    <location>
        <begin position="90"/>
        <end position="115"/>
    </location>
</feature>
<evidence type="ECO:0000313" key="3">
    <source>
        <dbReference type="Proteomes" id="UP000309186"/>
    </source>
</evidence>
<gene>
    <name evidence="2" type="ORF">C1E24_00640</name>
</gene>
<feature type="transmembrane region" description="Helical" evidence="1">
    <location>
        <begin position="7"/>
        <end position="23"/>
    </location>
</feature>